<accession>A0A501XRF6</accession>
<protein>
    <submittedName>
        <fullName evidence="1">SDR family oxidoreductase</fullName>
    </submittedName>
</protein>
<reference evidence="1 2" key="1">
    <citation type="submission" date="2019-06" db="EMBL/GenBank/DDBJ databases">
        <authorList>
            <person name="Lee I."/>
            <person name="Jang G.I."/>
            <person name="Hwang C.Y."/>
        </authorList>
    </citation>
    <scope>NUCLEOTIDE SEQUENCE [LARGE SCALE GENOMIC DNA]</scope>
    <source>
        <strain evidence="1 2">PAMC 28131</strain>
    </source>
</reference>
<dbReference type="EMBL" id="VFSU01000014">
    <property type="protein sequence ID" value="TPE63055.1"/>
    <property type="molecule type" value="Genomic_DNA"/>
</dbReference>
<keyword evidence="2" id="KW-1185">Reference proteome</keyword>
<evidence type="ECO:0000313" key="2">
    <source>
        <dbReference type="Proteomes" id="UP000319897"/>
    </source>
</evidence>
<dbReference type="RefSeq" id="WP_140927239.1">
    <property type="nucleotide sequence ID" value="NZ_VFSU01000014.1"/>
</dbReference>
<dbReference type="AlphaFoldDB" id="A0A501XRF6"/>
<organism evidence="1 2">
    <name type="scientific">Sandaracinobacter neustonicus</name>
    <dbReference type="NCBI Taxonomy" id="1715348"/>
    <lineage>
        <taxon>Bacteria</taxon>
        <taxon>Pseudomonadati</taxon>
        <taxon>Pseudomonadota</taxon>
        <taxon>Alphaproteobacteria</taxon>
        <taxon>Sphingomonadales</taxon>
        <taxon>Sphingosinicellaceae</taxon>
        <taxon>Sandaracinobacter</taxon>
    </lineage>
</organism>
<dbReference type="Gene3D" id="3.40.50.720">
    <property type="entry name" value="NAD(P)-binding Rossmann-like Domain"/>
    <property type="match status" value="1"/>
</dbReference>
<gene>
    <name evidence="1" type="ORF">FJQ54_04530</name>
</gene>
<name>A0A501XRF6_9SPHN</name>
<proteinExistence type="predicted"/>
<dbReference type="InterPro" id="IPR036291">
    <property type="entry name" value="NAD(P)-bd_dom_sf"/>
</dbReference>
<dbReference type="Pfam" id="PF13561">
    <property type="entry name" value="adh_short_C2"/>
    <property type="match status" value="1"/>
</dbReference>
<evidence type="ECO:0000313" key="1">
    <source>
        <dbReference type="EMBL" id="TPE63055.1"/>
    </source>
</evidence>
<dbReference type="InterPro" id="IPR002347">
    <property type="entry name" value="SDR_fam"/>
</dbReference>
<sequence>MELIFTLLFMILSTFRSCRNFLRMAKLAEAWMMDIAHVAALAAFLASPAARRIIGAIIPVDGGQHLLAWD</sequence>
<comment type="caution">
    <text evidence="1">The sequence shown here is derived from an EMBL/GenBank/DDBJ whole genome shotgun (WGS) entry which is preliminary data.</text>
</comment>
<dbReference type="SUPFAM" id="SSF51735">
    <property type="entry name" value="NAD(P)-binding Rossmann-fold domains"/>
    <property type="match status" value="1"/>
</dbReference>
<dbReference type="Proteomes" id="UP000319897">
    <property type="component" value="Unassembled WGS sequence"/>
</dbReference>